<gene>
    <name evidence="3" type="ORF">GCM10017161_18560</name>
</gene>
<comment type="caution">
    <text evidence="3">The sequence shown here is derived from an EMBL/GenBank/DDBJ whole genome shotgun (WGS) entry which is preliminary data.</text>
</comment>
<dbReference type="InterPro" id="IPR029052">
    <property type="entry name" value="Metallo-depent_PP-like"/>
</dbReference>
<dbReference type="EMBL" id="BNCK01000004">
    <property type="protein sequence ID" value="GHF91077.1"/>
    <property type="molecule type" value="Genomic_DNA"/>
</dbReference>
<dbReference type="InterPro" id="IPR038607">
    <property type="entry name" value="PhoD-like_sf"/>
</dbReference>
<evidence type="ECO:0000256" key="1">
    <source>
        <dbReference type="SAM" id="SignalP"/>
    </source>
</evidence>
<reference evidence="3" key="2">
    <citation type="submission" date="2020-09" db="EMBL/GenBank/DDBJ databases">
        <authorList>
            <person name="Sun Q."/>
            <person name="Kim S."/>
        </authorList>
    </citation>
    <scope>NUCLEOTIDE SEQUENCE</scope>
    <source>
        <strain evidence="3">KCTC 42731</strain>
    </source>
</reference>
<dbReference type="AlphaFoldDB" id="A0A919EK40"/>
<feature type="chain" id="PRO_5037827346" description="PhoD-like phosphatase metallophosphatase domain-containing protein" evidence="1">
    <location>
        <begin position="20"/>
        <end position="343"/>
    </location>
</feature>
<evidence type="ECO:0000313" key="3">
    <source>
        <dbReference type="EMBL" id="GHF91077.1"/>
    </source>
</evidence>
<sequence length="343" mass="39217">MKKTLLAGLVATLSFNTLAIDKIYFGSCGKQYKEMPIFNAIAKDNPDLFIFLGDNIYGDTEDMQELADKYQTLANHSGFKKLKATAELIAIWDDHDYGENDAGKEYPQKEASKKIMLDFWQEPKDSPRYQRDGIYTSYMYGNKNQEVQVILPDLRWNRDELHQVSKLDYVAKRAPINMGPYKVSPDAKASMLGEKQWQWLEQELLKPAKIKIIGSSLQLLPEFTGWESWANFPNDRKRLLNFIEKHAISGVIIISGDTHWGETSYVKNGKGYGLWEITSSGLSEKWKDVSPNEHRVGAFTHDVNYGFIEIDWQQADPLIEIGLKDVNGTVFSQQSFRLSSLQP</sequence>
<evidence type="ECO:0000259" key="2">
    <source>
        <dbReference type="Pfam" id="PF09423"/>
    </source>
</evidence>
<dbReference type="InterPro" id="IPR018946">
    <property type="entry name" value="PhoD-like_MPP"/>
</dbReference>
<protein>
    <recommendedName>
        <fullName evidence="2">PhoD-like phosphatase metallophosphatase domain-containing protein</fullName>
    </recommendedName>
</protein>
<feature type="domain" description="PhoD-like phosphatase metallophosphatase" evidence="2">
    <location>
        <begin position="30"/>
        <end position="288"/>
    </location>
</feature>
<dbReference type="PANTHER" id="PTHR33987:SF1">
    <property type="entry name" value="CALCINEURIN-LIKE METALLO-PHOSPHOESTERASE SUPERFAMILY PROTEIN"/>
    <property type="match status" value="1"/>
</dbReference>
<dbReference type="Gene3D" id="3.60.21.70">
    <property type="entry name" value="PhoD-like phosphatase"/>
    <property type="match status" value="1"/>
</dbReference>
<dbReference type="Pfam" id="PF09423">
    <property type="entry name" value="PhoD"/>
    <property type="match status" value="1"/>
</dbReference>
<proteinExistence type="predicted"/>
<organism evidence="3 4">
    <name type="scientific">Thalassotalea marina</name>
    <dbReference type="NCBI Taxonomy" id="1673741"/>
    <lineage>
        <taxon>Bacteria</taxon>
        <taxon>Pseudomonadati</taxon>
        <taxon>Pseudomonadota</taxon>
        <taxon>Gammaproteobacteria</taxon>
        <taxon>Alteromonadales</taxon>
        <taxon>Colwelliaceae</taxon>
        <taxon>Thalassotalea</taxon>
    </lineage>
</organism>
<reference evidence="3" key="1">
    <citation type="journal article" date="2014" name="Int. J. Syst. Evol. Microbiol.">
        <title>Complete genome sequence of Corynebacterium casei LMG S-19264T (=DSM 44701T), isolated from a smear-ripened cheese.</title>
        <authorList>
            <consortium name="US DOE Joint Genome Institute (JGI-PGF)"/>
            <person name="Walter F."/>
            <person name="Albersmeier A."/>
            <person name="Kalinowski J."/>
            <person name="Ruckert C."/>
        </authorList>
    </citation>
    <scope>NUCLEOTIDE SEQUENCE</scope>
    <source>
        <strain evidence="3">KCTC 42731</strain>
    </source>
</reference>
<evidence type="ECO:0000313" key="4">
    <source>
        <dbReference type="Proteomes" id="UP000623842"/>
    </source>
</evidence>
<keyword evidence="4" id="KW-1185">Reference proteome</keyword>
<feature type="signal peptide" evidence="1">
    <location>
        <begin position="1"/>
        <end position="19"/>
    </location>
</feature>
<keyword evidence="1" id="KW-0732">Signal</keyword>
<accession>A0A919EK40</accession>
<dbReference type="CDD" id="cd07389">
    <property type="entry name" value="MPP_PhoD"/>
    <property type="match status" value="1"/>
</dbReference>
<dbReference type="SUPFAM" id="SSF56300">
    <property type="entry name" value="Metallo-dependent phosphatases"/>
    <property type="match status" value="1"/>
</dbReference>
<dbReference type="RefSeq" id="WP_189769651.1">
    <property type="nucleotide sequence ID" value="NZ_BNCK01000004.1"/>
</dbReference>
<name>A0A919EK40_9GAMM</name>
<dbReference type="PANTHER" id="PTHR33987">
    <property type="entry name" value="CALCINEURIN-LIKE METALLO-PHOSPHOESTERASE SUPERFAMILY PROTEIN"/>
    <property type="match status" value="1"/>
</dbReference>
<dbReference type="Proteomes" id="UP000623842">
    <property type="component" value="Unassembled WGS sequence"/>
</dbReference>